<feature type="domain" description="ABC transporter" evidence="9">
    <location>
        <begin position="511"/>
        <end position="750"/>
    </location>
</feature>
<feature type="transmembrane region" description="Helical" evidence="8">
    <location>
        <begin position="445"/>
        <end position="465"/>
    </location>
</feature>
<dbReference type="Proteomes" id="UP000663829">
    <property type="component" value="Unassembled WGS sequence"/>
</dbReference>
<dbReference type="GO" id="GO:0015421">
    <property type="term" value="F:ABC-type oligopeptide transporter activity"/>
    <property type="evidence" value="ECO:0007669"/>
    <property type="project" value="TreeGrafter"/>
</dbReference>
<dbReference type="GO" id="GO:0016887">
    <property type="term" value="F:ATP hydrolysis activity"/>
    <property type="evidence" value="ECO:0007669"/>
    <property type="project" value="InterPro"/>
</dbReference>
<feature type="transmembrane region" description="Helical" evidence="8">
    <location>
        <begin position="131"/>
        <end position="153"/>
    </location>
</feature>
<keyword evidence="4" id="KW-0547">Nucleotide-binding</keyword>
<sequence>MSFQSKGDHDTDDDVPIINITDDNVITTSNGNMPVENGGRSHSLVDDITHYRFSSSIFDLVSVSTFKFVLFIILYTELETRVIFQLYYQSYSSLLRYLLILLTLTSHLISLAYSIVKLLFVLKNTSSLQPIYLSIVYIFLVFSSLELIGFIILQPYLNRLKLIEEKRDLSVKKKADLKRLLSLSKNERSLIAIGTFFLILSAATQIVQPYYFGKIVDNALKSRTMKEVNTNLLILFIINCVGALTSFIRSWTFELAGQRMVYRLRKSIFSNLTKQEIAFFDETRTGELTNRLSSDTQVLQNAVTVNISMLLRFSLQLIGSLAVMFYLEVSLTLVLMAVVPVVILISMQYGKLVRKLRKTFQDELANAGTTAEECISNMRTVRMFGSERKMNINYSDNVYKSYLVGKKLAFNSGLFMGVTGLLTAAGISAVLWYGAKLVHDGKLSAGLLTSFLMYMLQVALAFAFLSSLYGDFMQAVGASERIFDLLDKKGKIPTEDEHGQMAKPHEFDGSIRVQDVCFKYPTRQDQQVLTNISFEIKHGQKVALVGPSGGGKSTIASLIERFYDPTSGVIYLGPTSIPLTDVDPLWLREHVSFVNQEPCLFACSIKDNICFGKQGEVAMEEIIRVAKQANAHDFIDSFDQKYDTLVGERGVRLSGGQKQRICIARSLLINPQLLLLDEATSALDAESEHLVQEAIERAMIDRTVLVIAHRLSTVRNANRVIVIDKGCIVEQGVHEELIEKDEGIYKKLVLRQLMPGDAPTKK</sequence>
<proteinExistence type="predicted"/>
<dbReference type="FunFam" id="1.20.1560.10:FF:000058">
    <property type="entry name" value="ABC transporter B family member 25"/>
    <property type="match status" value="1"/>
</dbReference>
<dbReference type="InterPro" id="IPR027417">
    <property type="entry name" value="P-loop_NTPase"/>
</dbReference>
<keyword evidence="2" id="KW-0813">Transport</keyword>
<dbReference type="Pfam" id="PF00005">
    <property type="entry name" value="ABC_tran"/>
    <property type="match status" value="1"/>
</dbReference>
<dbReference type="PROSITE" id="PS50929">
    <property type="entry name" value="ABC_TM1F"/>
    <property type="match status" value="1"/>
</dbReference>
<keyword evidence="3 8" id="KW-0812">Transmembrane</keyword>
<evidence type="ECO:0000256" key="4">
    <source>
        <dbReference type="ARBA" id="ARBA00022741"/>
    </source>
</evidence>
<feature type="domain" description="ABC transmembrane type-1" evidence="10">
    <location>
        <begin position="192"/>
        <end position="474"/>
    </location>
</feature>
<evidence type="ECO:0000313" key="12">
    <source>
        <dbReference type="EMBL" id="CAF3636712.1"/>
    </source>
</evidence>
<evidence type="ECO:0000256" key="7">
    <source>
        <dbReference type="ARBA" id="ARBA00023136"/>
    </source>
</evidence>
<dbReference type="PANTHER" id="PTHR43394:SF1">
    <property type="entry name" value="ATP-BINDING CASSETTE SUB-FAMILY B MEMBER 10, MITOCHONDRIAL"/>
    <property type="match status" value="1"/>
</dbReference>
<dbReference type="InterPro" id="IPR003439">
    <property type="entry name" value="ABC_transporter-like_ATP-bd"/>
</dbReference>
<keyword evidence="7 8" id="KW-0472">Membrane</keyword>
<name>A0A813W799_9BILA</name>
<feature type="transmembrane region" description="Helical" evidence="8">
    <location>
        <begin position="57"/>
        <end position="76"/>
    </location>
</feature>
<feature type="transmembrane region" description="Helical" evidence="8">
    <location>
        <begin position="189"/>
        <end position="212"/>
    </location>
</feature>
<accession>A0A813W799</accession>
<gene>
    <name evidence="11" type="ORF">GPM918_LOCUS5980</name>
    <name evidence="12" type="ORF">SRO942_LOCUS5973</name>
</gene>
<evidence type="ECO:0000256" key="8">
    <source>
        <dbReference type="SAM" id="Phobius"/>
    </source>
</evidence>
<dbReference type="FunFam" id="3.40.50.300:FF:000403">
    <property type="entry name" value="ATP-binding cassette sub-family B member 8, mitochondrial"/>
    <property type="match status" value="1"/>
</dbReference>
<dbReference type="PANTHER" id="PTHR43394">
    <property type="entry name" value="ATP-DEPENDENT PERMEASE MDL1, MITOCHONDRIAL"/>
    <property type="match status" value="1"/>
</dbReference>
<evidence type="ECO:0000313" key="13">
    <source>
        <dbReference type="Proteomes" id="UP000663829"/>
    </source>
</evidence>
<feature type="transmembrane region" description="Helical" evidence="8">
    <location>
        <begin position="232"/>
        <end position="256"/>
    </location>
</feature>
<evidence type="ECO:0000259" key="10">
    <source>
        <dbReference type="PROSITE" id="PS50929"/>
    </source>
</evidence>
<feature type="transmembrane region" description="Helical" evidence="8">
    <location>
        <begin position="408"/>
        <end position="433"/>
    </location>
</feature>
<evidence type="ECO:0000256" key="6">
    <source>
        <dbReference type="ARBA" id="ARBA00022989"/>
    </source>
</evidence>
<feature type="transmembrane region" description="Helical" evidence="8">
    <location>
        <begin position="309"/>
        <end position="327"/>
    </location>
</feature>
<dbReference type="InterPro" id="IPR039421">
    <property type="entry name" value="Type_1_exporter"/>
</dbReference>
<dbReference type="SUPFAM" id="SSF90123">
    <property type="entry name" value="ABC transporter transmembrane region"/>
    <property type="match status" value="1"/>
</dbReference>
<dbReference type="Gene3D" id="1.20.1560.10">
    <property type="entry name" value="ABC transporter type 1, transmembrane domain"/>
    <property type="match status" value="2"/>
</dbReference>
<keyword evidence="6 8" id="KW-1133">Transmembrane helix</keyword>
<dbReference type="EMBL" id="CAJOBC010000895">
    <property type="protein sequence ID" value="CAF3636712.1"/>
    <property type="molecule type" value="Genomic_DNA"/>
</dbReference>
<evidence type="ECO:0000256" key="1">
    <source>
        <dbReference type="ARBA" id="ARBA00004448"/>
    </source>
</evidence>
<protein>
    <submittedName>
        <fullName evidence="11">Uncharacterized protein</fullName>
    </submittedName>
</protein>
<dbReference type="InterPro" id="IPR003593">
    <property type="entry name" value="AAA+_ATPase"/>
</dbReference>
<dbReference type="PROSITE" id="PS50893">
    <property type="entry name" value="ABC_TRANSPORTER_2"/>
    <property type="match status" value="1"/>
</dbReference>
<organism evidence="11 13">
    <name type="scientific">Didymodactylos carnosus</name>
    <dbReference type="NCBI Taxonomy" id="1234261"/>
    <lineage>
        <taxon>Eukaryota</taxon>
        <taxon>Metazoa</taxon>
        <taxon>Spiralia</taxon>
        <taxon>Gnathifera</taxon>
        <taxon>Rotifera</taxon>
        <taxon>Eurotatoria</taxon>
        <taxon>Bdelloidea</taxon>
        <taxon>Philodinida</taxon>
        <taxon>Philodinidae</taxon>
        <taxon>Didymodactylos</taxon>
    </lineage>
</organism>
<evidence type="ECO:0000256" key="5">
    <source>
        <dbReference type="ARBA" id="ARBA00022840"/>
    </source>
</evidence>
<dbReference type="CDD" id="cd18780">
    <property type="entry name" value="ABC_6TM_AtABCB27_like"/>
    <property type="match status" value="1"/>
</dbReference>
<feature type="transmembrane region" description="Helical" evidence="8">
    <location>
        <begin position="97"/>
        <end position="119"/>
    </location>
</feature>
<dbReference type="GO" id="GO:0005524">
    <property type="term" value="F:ATP binding"/>
    <property type="evidence" value="ECO:0007669"/>
    <property type="project" value="UniProtKB-KW"/>
</dbReference>
<dbReference type="EMBL" id="CAJNOQ010000896">
    <property type="protein sequence ID" value="CAF0849194.1"/>
    <property type="molecule type" value="Genomic_DNA"/>
</dbReference>
<dbReference type="SMART" id="SM00382">
    <property type="entry name" value="AAA"/>
    <property type="match status" value="1"/>
</dbReference>
<dbReference type="SUPFAM" id="SSF52540">
    <property type="entry name" value="P-loop containing nucleoside triphosphate hydrolases"/>
    <property type="match status" value="1"/>
</dbReference>
<reference evidence="11" key="1">
    <citation type="submission" date="2021-02" db="EMBL/GenBank/DDBJ databases">
        <authorList>
            <person name="Nowell W R."/>
        </authorList>
    </citation>
    <scope>NUCLEOTIDE SEQUENCE</scope>
</reference>
<dbReference type="Proteomes" id="UP000681722">
    <property type="component" value="Unassembled WGS sequence"/>
</dbReference>
<evidence type="ECO:0000256" key="3">
    <source>
        <dbReference type="ARBA" id="ARBA00022692"/>
    </source>
</evidence>
<dbReference type="GO" id="GO:0090374">
    <property type="term" value="P:oligopeptide export from mitochondrion"/>
    <property type="evidence" value="ECO:0007669"/>
    <property type="project" value="TreeGrafter"/>
</dbReference>
<dbReference type="Pfam" id="PF00664">
    <property type="entry name" value="ABC_membrane"/>
    <property type="match status" value="1"/>
</dbReference>
<comment type="caution">
    <text evidence="11">The sequence shown here is derived from an EMBL/GenBank/DDBJ whole genome shotgun (WGS) entry which is preliminary data.</text>
</comment>
<keyword evidence="13" id="KW-1185">Reference proteome</keyword>
<dbReference type="AlphaFoldDB" id="A0A813W799"/>
<comment type="subcellular location">
    <subcellularLocation>
        <location evidence="1">Mitochondrion inner membrane</location>
        <topology evidence="1">Multi-pass membrane protein</topology>
    </subcellularLocation>
</comment>
<evidence type="ECO:0000259" key="9">
    <source>
        <dbReference type="PROSITE" id="PS50893"/>
    </source>
</evidence>
<dbReference type="Gene3D" id="3.40.50.300">
    <property type="entry name" value="P-loop containing nucleotide triphosphate hydrolases"/>
    <property type="match status" value="1"/>
</dbReference>
<evidence type="ECO:0000313" key="11">
    <source>
        <dbReference type="EMBL" id="CAF0849194.1"/>
    </source>
</evidence>
<evidence type="ECO:0000256" key="2">
    <source>
        <dbReference type="ARBA" id="ARBA00022448"/>
    </source>
</evidence>
<keyword evidence="5" id="KW-0067">ATP-binding</keyword>
<dbReference type="InterPro" id="IPR011527">
    <property type="entry name" value="ABC1_TM_dom"/>
</dbReference>
<dbReference type="PROSITE" id="PS00211">
    <property type="entry name" value="ABC_TRANSPORTER_1"/>
    <property type="match status" value="1"/>
</dbReference>
<dbReference type="InterPro" id="IPR017871">
    <property type="entry name" value="ABC_transporter-like_CS"/>
</dbReference>
<dbReference type="OrthoDB" id="6500128at2759"/>
<dbReference type="GO" id="GO:0005743">
    <property type="term" value="C:mitochondrial inner membrane"/>
    <property type="evidence" value="ECO:0007669"/>
    <property type="project" value="UniProtKB-SubCell"/>
</dbReference>
<feature type="transmembrane region" description="Helical" evidence="8">
    <location>
        <begin position="333"/>
        <end position="350"/>
    </location>
</feature>
<dbReference type="InterPro" id="IPR036640">
    <property type="entry name" value="ABC1_TM_sf"/>
</dbReference>